<evidence type="ECO:0000313" key="1">
    <source>
        <dbReference type="EMBL" id="QPK10988.1"/>
    </source>
</evidence>
<protein>
    <submittedName>
        <fullName evidence="1">Uncharacterized protein</fullName>
    </submittedName>
</protein>
<name>A0A7X6J1Y7_9HYPH</name>
<gene>
    <name evidence="1" type="ORF">HER27_001015</name>
</gene>
<evidence type="ECO:0000313" key="2">
    <source>
        <dbReference type="Proteomes" id="UP000540266"/>
    </source>
</evidence>
<proteinExistence type="predicted"/>
<sequence>MEISRGCKSLGTRKLLAQAQSLIEDIEVKWLMYSLSLSNIKASATHPFLDSENRTSHPLVEILIKDVPLPDFRRLSAAVEIVGDESLRRQYANIRRWAMQLADQKLSHSKKCQLVQDELADTTREIAKTRLGTIMGVCKILVSATVGVAEDLVKLRWENLANRPFDITTKAVQLYEDERSKKDRPLYVAWKLKRELA</sequence>
<dbReference type="EMBL" id="CP064931">
    <property type="protein sequence ID" value="QPK10988.1"/>
    <property type="molecule type" value="Genomic_DNA"/>
</dbReference>
<dbReference type="AlphaFoldDB" id="A0A7X6J1Y7"/>
<accession>A0A7X6J1Y7</accession>
<reference evidence="1 2" key="1">
    <citation type="submission" date="2020-11" db="EMBL/GenBank/DDBJ databases">
        <title>Indigenous Rhizobia Nodulating Common beans in Western Kenya.</title>
        <authorList>
            <person name="Wekesa C.S."/>
            <person name="Oelmueller R."/>
            <person name="Furch A.C."/>
        </authorList>
    </citation>
    <scope>NUCLEOTIDE SEQUENCE [LARGE SCALE GENOMIC DNA]</scope>
    <source>
        <strain evidence="2">BS3</strain>
    </source>
</reference>
<organism evidence="1 2">
    <name type="scientific">Rhizobium phaseoli</name>
    <dbReference type="NCBI Taxonomy" id="396"/>
    <lineage>
        <taxon>Bacteria</taxon>
        <taxon>Pseudomonadati</taxon>
        <taxon>Pseudomonadota</taxon>
        <taxon>Alphaproteobacteria</taxon>
        <taxon>Hyphomicrobiales</taxon>
        <taxon>Rhizobiaceae</taxon>
        <taxon>Rhizobium/Agrobacterium group</taxon>
        <taxon>Rhizobium</taxon>
    </lineage>
</organism>
<dbReference type="Proteomes" id="UP000540266">
    <property type="component" value="Chromosome"/>
</dbReference>